<keyword evidence="11" id="KW-1185">Reference proteome</keyword>
<evidence type="ECO:0000256" key="5">
    <source>
        <dbReference type="ARBA" id="ARBA00022889"/>
    </source>
</evidence>
<dbReference type="SUPFAM" id="SSF49313">
    <property type="entry name" value="Cadherin-like"/>
    <property type="match status" value="3"/>
</dbReference>
<feature type="domain" description="Cadherin" evidence="9">
    <location>
        <begin position="151"/>
        <end position="245"/>
    </location>
</feature>
<dbReference type="PRINTS" id="PR00205">
    <property type="entry name" value="CADHERIN"/>
</dbReference>
<keyword evidence="2" id="KW-0812">Transmembrane</keyword>
<comment type="caution">
    <text evidence="10">The sequence shown here is derived from an EMBL/GenBank/DDBJ whole genome shotgun (WGS) entry which is preliminary data.</text>
</comment>
<organism evidence="10 11">
    <name type="scientific">Ranitomeya imitator</name>
    <name type="common">mimic poison frog</name>
    <dbReference type="NCBI Taxonomy" id="111125"/>
    <lineage>
        <taxon>Eukaryota</taxon>
        <taxon>Metazoa</taxon>
        <taxon>Chordata</taxon>
        <taxon>Craniata</taxon>
        <taxon>Vertebrata</taxon>
        <taxon>Euteleostomi</taxon>
        <taxon>Amphibia</taxon>
        <taxon>Batrachia</taxon>
        <taxon>Anura</taxon>
        <taxon>Neobatrachia</taxon>
        <taxon>Hyloidea</taxon>
        <taxon>Dendrobatidae</taxon>
        <taxon>Dendrobatinae</taxon>
        <taxon>Ranitomeya</taxon>
    </lineage>
</organism>
<evidence type="ECO:0000313" key="11">
    <source>
        <dbReference type="Proteomes" id="UP001176940"/>
    </source>
</evidence>
<evidence type="ECO:0000256" key="2">
    <source>
        <dbReference type="ARBA" id="ARBA00022692"/>
    </source>
</evidence>
<accession>A0ABN9LNK8</accession>
<protein>
    <recommendedName>
        <fullName evidence="9">Cadherin domain-containing protein</fullName>
    </recommendedName>
</protein>
<dbReference type="InterPro" id="IPR050971">
    <property type="entry name" value="Cadherin-domain_protein"/>
</dbReference>
<dbReference type="PANTHER" id="PTHR24025:SF23">
    <property type="entry name" value="NEURAL-CADHERIN"/>
    <property type="match status" value="1"/>
</dbReference>
<dbReference type="PANTHER" id="PTHR24025">
    <property type="entry name" value="DESMOGLEIN FAMILY MEMBER"/>
    <property type="match status" value="1"/>
</dbReference>
<sequence>MRKNDRALKTDGLYETTLVMNNGRWPGPDLVIDPIDDRMDSYSETISEDALSGKLILQVSASDADIRSNAEIIYTLHGPGSEKFHLNPFTGELKTSSLLDREIQEAYHLSVKATDGGGHFCEVNVELTLEDVNDNAPEFSADPYTVTVFFENTEPKTPVTRVQAIDADAGLNQKVQYSLVSSAEGQFSIDEVSGIISLEKPLDRETQAIYTLTVRATDHGLPRKLSSVASIVVSVLDINDNPPVFEHREYIATLPEDIEVGTEVLQVYATSRDIEANAEISYQIISGNEHGKFSINQVTGILFIIESLDHEASAEYYLTVEATDGGTPPLSDVATISINITDINDNSPVFSQSSYTAVVGEDAVSGQSILMDNDPKHTSRQCKGYLTKKESDGVLRQMTWPPQSPDLNPIEMVWGELDCRVKAKGTTSAKHLWELLQDCSR</sequence>
<gene>
    <name evidence="10" type="ORF">RIMI_LOCUS10465800</name>
</gene>
<dbReference type="Proteomes" id="UP001176940">
    <property type="component" value="Unassembled WGS sequence"/>
</dbReference>
<dbReference type="CDD" id="cd11304">
    <property type="entry name" value="Cadherin_repeat"/>
    <property type="match status" value="3"/>
</dbReference>
<dbReference type="InterPro" id="IPR015919">
    <property type="entry name" value="Cadherin-like_sf"/>
</dbReference>
<comment type="subcellular location">
    <subcellularLocation>
        <location evidence="1">Membrane</location>
    </subcellularLocation>
</comment>
<evidence type="ECO:0000313" key="10">
    <source>
        <dbReference type="EMBL" id="CAJ0944561.1"/>
    </source>
</evidence>
<dbReference type="InterPro" id="IPR002126">
    <property type="entry name" value="Cadherin-like_dom"/>
</dbReference>
<dbReference type="Pfam" id="PF00028">
    <property type="entry name" value="Cadherin"/>
    <property type="match status" value="3"/>
</dbReference>
<evidence type="ECO:0000256" key="7">
    <source>
        <dbReference type="ARBA" id="ARBA00023136"/>
    </source>
</evidence>
<evidence type="ECO:0000256" key="3">
    <source>
        <dbReference type="ARBA" id="ARBA00022737"/>
    </source>
</evidence>
<keyword evidence="4 8" id="KW-0106">Calcium</keyword>
<keyword evidence="5" id="KW-0130">Cell adhesion</keyword>
<keyword evidence="6" id="KW-1133">Transmembrane helix</keyword>
<evidence type="ECO:0000256" key="8">
    <source>
        <dbReference type="PROSITE-ProRule" id="PRU00043"/>
    </source>
</evidence>
<dbReference type="Pfam" id="PF13358">
    <property type="entry name" value="DDE_3"/>
    <property type="match status" value="1"/>
</dbReference>
<name>A0ABN9LNK8_9NEOB</name>
<dbReference type="Gene3D" id="2.60.40.60">
    <property type="entry name" value="Cadherins"/>
    <property type="match status" value="3"/>
</dbReference>
<feature type="domain" description="Cadherin" evidence="9">
    <location>
        <begin position="38"/>
        <end position="139"/>
    </location>
</feature>
<dbReference type="EMBL" id="CAUEEQ010022625">
    <property type="protein sequence ID" value="CAJ0944561.1"/>
    <property type="molecule type" value="Genomic_DNA"/>
</dbReference>
<dbReference type="InterPro" id="IPR020894">
    <property type="entry name" value="Cadherin_CS"/>
</dbReference>
<proteinExistence type="predicted"/>
<keyword evidence="7" id="KW-0472">Membrane</keyword>
<dbReference type="PROSITE" id="PS50268">
    <property type="entry name" value="CADHERIN_2"/>
    <property type="match status" value="3"/>
</dbReference>
<dbReference type="SMART" id="SM00112">
    <property type="entry name" value="CA"/>
    <property type="match status" value="3"/>
</dbReference>
<reference evidence="10" key="1">
    <citation type="submission" date="2023-07" db="EMBL/GenBank/DDBJ databases">
        <authorList>
            <person name="Stuckert A."/>
        </authorList>
    </citation>
    <scope>NUCLEOTIDE SEQUENCE</scope>
</reference>
<dbReference type="InterPro" id="IPR036397">
    <property type="entry name" value="RNaseH_sf"/>
</dbReference>
<evidence type="ECO:0000256" key="6">
    <source>
        <dbReference type="ARBA" id="ARBA00022989"/>
    </source>
</evidence>
<evidence type="ECO:0000256" key="4">
    <source>
        <dbReference type="ARBA" id="ARBA00022837"/>
    </source>
</evidence>
<keyword evidence="3" id="KW-0677">Repeat</keyword>
<feature type="domain" description="Cadherin" evidence="9">
    <location>
        <begin position="246"/>
        <end position="350"/>
    </location>
</feature>
<evidence type="ECO:0000259" key="9">
    <source>
        <dbReference type="PROSITE" id="PS50268"/>
    </source>
</evidence>
<dbReference type="Gene3D" id="3.30.420.10">
    <property type="entry name" value="Ribonuclease H-like superfamily/Ribonuclease H"/>
    <property type="match status" value="1"/>
</dbReference>
<evidence type="ECO:0000256" key="1">
    <source>
        <dbReference type="ARBA" id="ARBA00004370"/>
    </source>
</evidence>
<dbReference type="PROSITE" id="PS00232">
    <property type="entry name" value="CADHERIN_1"/>
    <property type="match status" value="1"/>
</dbReference>
<dbReference type="InterPro" id="IPR038717">
    <property type="entry name" value="Tc1-like_DDE_dom"/>
</dbReference>